<name>A0A7H8NKD1_9ACTN</name>
<dbReference type="InterPro" id="IPR013096">
    <property type="entry name" value="Cupin_2"/>
</dbReference>
<dbReference type="Proteomes" id="UP000509303">
    <property type="component" value="Chromosome"/>
</dbReference>
<evidence type="ECO:0000259" key="2">
    <source>
        <dbReference type="Pfam" id="PF07883"/>
    </source>
</evidence>
<sequence>MNDDTLLPDQPEHAPEVAPGAPPRTADDLAEPLALRSALATFDALWSPRIVAHVNDYDVRVAKMKGDHIWHLHTDTDEFFLVIDGELDLGLRDGAPDAPGGPRGERVVTLTAGSVFVVPRGVEHRPSSAAGASVLLFEPTGTLTVGDRHESVPDHVDVTTGHALS</sequence>
<dbReference type="AlphaFoldDB" id="A0A7H8NKD1"/>
<accession>A0A7H8NKD1</accession>
<evidence type="ECO:0000256" key="1">
    <source>
        <dbReference type="SAM" id="MobiDB-lite"/>
    </source>
</evidence>
<feature type="compositionally biased region" description="Basic and acidic residues" evidence="1">
    <location>
        <begin position="146"/>
        <end position="157"/>
    </location>
</feature>
<dbReference type="InterPro" id="IPR011051">
    <property type="entry name" value="RmlC_Cupin_sf"/>
</dbReference>
<feature type="domain" description="Cupin type-2" evidence="2">
    <location>
        <begin position="67"/>
        <end position="129"/>
    </location>
</feature>
<dbReference type="Gene3D" id="2.60.120.10">
    <property type="entry name" value="Jelly Rolls"/>
    <property type="match status" value="1"/>
</dbReference>
<organism evidence="3 4">
    <name type="scientific">Streptomyces buecherae</name>
    <dbReference type="NCBI Taxonomy" id="2763006"/>
    <lineage>
        <taxon>Bacteria</taxon>
        <taxon>Bacillati</taxon>
        <taxon>Actinomycetota</taxon>
        <taxon>Actinomycetes</taxon>
        <taxon>Kitasatosporales</taxon>
        <taxon>Streptomycetaceae</taxon>
        <taxon>Streptomyces</taxon>
    </lineage>
</organism>
<proteinExistence type="predicted"/>
<keyword evidence="4" id="KW-1185">Reference proteome</keyword>
<evidence type="ECO:0000313" key="3">
    <source>
        <dbReference type="EMBL" id="QKW53898.1"/>
    </source>
</evidence>
<feature type="region of interest" description="Disordered" evidence="1">
    <location>
        <begin position="146"/>
        <end position="165"/>
    </location>
</feature>
<dbReference type="InterPro" id="IPR014710">
    <property type="entry name" value="RmlC-like_jellyroll"/>
</dbReference>
<dbReference type="EMBL" id="CP054929">
    <property type="protein sequence ID" value="QKW53898.1"/>
    <property type="molecule type" value="Genomic_DNA"/>
</dbReference>
<protein>
    <submittedName>
        <fullName evidence="3">Cupin domain-containing protein</fullName>
    </submittedName>
</protein>
<dbReference type="PANTHER" id="PTHR36114:SF1">
    <property type="entry name" value="16.7 KDA PROTEIN IN WHIE LOCUS"/>
    <property type="match status" value="1"/>
</dbReference>
<dbReference type="PANTHER" id="PTHR36114">
    <property type="entry name" value="16.7 KDA PROTEIN IN WHIE LOCUS"/>
    <property type="match status" value="1"/>
</dbReference>
<evidence type="ECO:0000313" key="4">
    <source>
        <dbReference type="Proteomes" id="UP000509303"/>
    </source>
</evidence>
<reference evidence="3 4" key="1">
    <citation type="submission" date="2020-06" db="EMBL/GenBank/DDBJ databases">
        <title>Genome mining for natural products.</title>
        <authorList>
            <person name="Zhang B."/>
            <person name="Shi J."/>
            <person name="Ge H."/>
        </authorList>
    </citation>
    <scope>NUCLEOTIDE SEQUENCE [LARGE SCALE GENOMIC DNA]</scope>
    <source>
        <strain evidence="3 4">NA00687</strain>
    </source>
</reference>
<dbReference type="CDD" id="cd02226">
    <property type="entry name" value="cupin_YdbB-like"/>
    <property type="match status" value="1"/>
</dbReference>
<feature type="region of interest" description="Disordered" evidence="1">
    <location>
        <begin position="1"/>
        <end position="27"/>
    </location>
</feature>
<dbReference type="Pfam" id="PF07883">
    <property type="entry name" value="Cupin_2"/>
    <property type="match status" value="1"/>
</dbReference>
<dbReference type="InterPro" id="IPR052044">
    <property type="entry name" value="PKS_Associated_Protein"/>
</dbReference>
<gene>
    <name evidence="3" type="ORF">HUT08_34950</name>
</gene>
<dbReference type="SUPFAM" id="SSF51182">
    <property type="entry name" value="RmlC-like cupins"/>
    <property type="match status" value="1"/>
</dbReference>